<gene>
    <name evidence="2" type="ORF">RHD99_12450</name>
</gene>
<dbReference type="RefSeq" id="WP_309874174.1">
    <property type="nucleotide sequence ID" value="NZ_CP133838.1"/>
</dbReference>
<dbReference type="Proteomes" id="UP001246690">
    <property type="component" value="Chromosome"/>
</dbReference>
<dbReference type="EMBL" id="CP133838">
    <property type="protein sequence ID" value="WMY72307.1"/>
    <property type="molecule type" value="Genomic_DNA"/>
</dbReference>
<comment type="similarity">
    <text evidence="1">Belongs to the LOR family.</text>
</comment>
<dbReference type="InterPro" id="IPR038595">
    <property type="entry name" value="LOR_sf"/>
</dbReference>
<dbReference type="PANTHER" id="PTHR23248">
    <property type="entry name" value="PHOSPHOLIPID SCRAMBLASE-RELATED"/>
    <property type="match status" value="1"/>
</dbReference>
<protein>
    <submittedName>
        <fullName evidence="2">LURP-one-related family protein</fullName>
    </submittedName>
</protein>
<sequence>MLNRNNYLINQVQTEKVFWTSSAFLYEFIVPETKAKVMHTQEPKLSWLTKLFRIDRRYRGRTPFDLTIVTEDGRSIVSLRRGIAILVSKVQIFDAKNNLIGILKQRFSLLHAHLTMYAPDGKILFVIKGDWADWDFNIKDGEKSLATLSKGKGEGILTELFTTKDSYHLKIEDNIAVDSMLRELLIASAIAVDIACNE</sequence>
<dbReference type="InterPro" id="IPR007612">
    <property type="entry name" value="LOR"/>
</dbReference>
<name>A0ABY9S8B3_9ENTR</name>
<keyword evidence="3" id="KW-1185">Reference proteome</keyword>
<dbReference type="Pfam" id="PF04525">
    <property type="entry name" value="LOR"/>
    <property type="match status" value="1"/>
</dbReference>
<dbReference type="PANTHER" id="PTHR23248:SF9">
    <property type="entry name" value="PHOSPHOLIPID SCRAMBLASE"/>
    <property type="match status" value="1"/>
</dbReference>
<proteinExistence type="inferred from homology"/>
<evidence type="ECO:0000256" key="1">
    <source>
        <dbReference type="ARBA" id="ARBA00005437"/>
    </source>
</evidence>
<organism evidence="2 3">
    <name type="scientific">Buttiauxella selenatireducens</name>
    <dbReference type="NCBI Taxonomy" id="3073902"/>
    <lineage>
        <taxon>Bacteria</taxon>
        <taxon>Pseudomonadati</taxon>
        <taxon>Pseudomonadota</taxon>
        <taxon>Gammaproteobacteria</taxon>
        <taxon>Enterobacterales</taxon>
        <taxon>Enterobacteriaceae</taxon>
        <taxon>Buttiauxella</taxon>
    </lineage>
</organism>
<evidence type="ECO:0000313" key="2">
    <source>
        <dbReference type="EMBL" id="WMY72307.1"/>
    </source>
</evidence>
<accession>A0ABY9S8B3</accession>
<evidence type="ECO:0000313" key="3">
    <source>
        <dbReference type="Proteomes" id="UP001246690"/>
    </source>
</evidence>
<dbReference type="InterPro" id="IPR005552">
    <property type="entry name" value="Scramblase"/>
</dbReference>
<dbReference type="SUPFAM" id="SSF54518">
    <property type="entry name" value="Tubby C-terminal domain-like"/>
    <property type="match status" value="1"/>
</dbReference>
<reference evidence="2 3" key="1">
    <citation type="submission" date="2023-09" db="EMBL/GenBank/DDBJ databases">
        <title>Buttiauxella selenatireducens sp. nov., isolated from the rhizosphere of Cardamine hupingshanesis.</title>
        <authorList>
            <person name="Zhang S."/>
            <person name="Xu Z."/>
            <person name="Wang H."/>
            <person name="Guo Y."/>
        </authorList>
    </citation>
    <scope>NUCLEOTIDE SEQUENCE [LARGE SCALE GENOMIC DNA]</scope>
    <source>
        <strain evidence="2 3">R73</strain>
    </source>
</reference>
<dbReference type="InterPro" id="IPR025659">
    <property type="entry name" value="Tubby-like_C"/>
</dbReference>
<dbReference type="Gene3D" id="2.40.160.200">
    <property type="entry name" value="LURP1-related"/>
    <property type="match status" value="1"/>
</dbReference>